<protein>
    <submittedName>
        <fullName evidence="1">Uncharacterized protein</fullName>
    </submittedName>
</protein>
<dbReference type="OrthoDB" id="769314at2"/>
<organism evidence="1 2">
    <name type="scientific">Pedobacter frigoris</name>
    <dbReference type="NCBI Taxonomy" id="2571272"/>
    <lineage>
        <taxon>Bacteria</taxon>
        <taxon>Pseudomonadati</taxon>
        <taxon>Bacteroidota</taxon>
        <taxon>Sphingobacteriia</taxon>
        <taxon>Sphingobacteriales</taxon>
        <taxon>Sphingobacteriaceae</taxon>
        <taxon>Pedobacter</taxon>
    </lineage>
</organism>
<reference evidence="1 2" key="1">
    <citation type="submission" date="2019-04" db="EMBL/GenBank/DDBJ databases">
        <title>Pedobacter sp. RP-3-15 sp. nov., isolated from Arctic soil.</title>
        <authorList>
            <person name="Dahal R.H."/>
            <person name="Kim D.-U."/>
        </authorList>
    </citation>
    <scope>NUCLEOTIDE SEQUENCE [LARGE SCALE GENOMIC DNA]</scope>
    <source>
        <strain evidence="1 2">RP-3-15</strain>
    </source>
</reference>
<evidence type="ECO:0000313" key="2">
    <source>
        <dbReference type="Proteomes" id="UP000307244"/>
    </source>
</evidence>
<dbReference type="AlphaFoldDB" id="A0A4U1CPZ0"/>
<keyword evidence="2" id="KW-1185">Reference proteome</keyword>
<name>A0A4U1CPZ0_9SPHI</name>
<evidence type="ECO:0000313" key="1">
    <source>
        <dbReference type="EMBL" id="TKC07565.1"/>
    </source>
</evidence>
<dbReference type="Proteomes" id="UP000307244">
    <property type="component" value="Unassembled WGS sequence"/>
</dbReference>
<sequence length="100" mass="11421">MRHIVTLSLVFFSLTHLAKAERVEGLRLLTDRYCNKHQISLNSAEAGANQVDDQDHPFFLTYSELTSIGVSFEIRVPKYRAYNNVIADLTIRDQPKNNSP</sequence>
<dbReference type="EMBL" id="SWBQ01000002">
    <property type="protein sequence ID" value="TKC07565.1"/>
    <property type="molecule type" value="Genomic_DNA"/>
</dbReference>
<dbReference type="RefSeq" id="WP_136835894.1">
    <property type="nucleotide sequence ID" value="NZ_SWBQ01000002.1"/>
</dbReference>
<comment type="caution">
    <text evidence="1">The sequence shown here is derived from an EMBL/GenBank/DDBJ whole genome shotgun (WGS) entry which is preliminary data.</text>
</comment>
<gene>
    <name evidence="1" type="ORF">FA047_10000</name>
</gene>
<accession>A0A4U1CPZ0</accession>
<proteinExistence type="predicted"/>